<feature type="transmembrane region" description="Helical" evidence="18">
    <location>
        <begin position="52"/>
        <end position="68"/>
    </location>
</feature>
<keyword evidence="18" id="KW-0812">Transmembrane</keyword>
<feature type="region of interest" description="Disordered" evidence="17">
    <location>
        <begin position="411"/>
        <end position="434"/>
    </location>
</feature>
<dbReference type="CDD" id="cd22249">
    <property type="entry name" value="UDM1_RNF168_RNF169-like"/>
    <property type="match status" value="1"/>
</dbReference>
<keyword evidence="8" id="KW-0808">Transferase</keyword>
<keyword evidence="7" id="KW-0963">Cytoplasm</keyword>
<evidence type="ECO:0000313" key="21">
    <source>
        <dbReference type="Proteomes" id="UP000630887"/>
    </source>
</evidence>
<keyword evidence="18" id="KW-1133">Transmembrane helix</keyword>
<sequence length="434" mass="44984">MNRGAATCRAPAPRPLPLAAAANPARLRLRSDAMSRAGRGQDALTLLRRAEHVLFAALLALGAGEAWTEGGQRAAVLVTTVAVAAWYAVGIALSRRAAGVRMALLWLLVLTAGWTVLLTLSLSFVWLAFALYLLCLQLLPPRAGLPGTAALTAIAVAAAGAHRGGLDSGTVLGPVFGAAVAIVITAVYRRLRRESEARAALVRELTEAQERLAATERREGILAERERLAREIHDTVAQNLSSIILLLRSARDAADAGPQLEVAEHAARGALEDTRRLVRALAPAELTGRSLPEALERAVADARHFGVEARFVADGEPGPLPTPVAVALLRVAQAALANVRAHARASTVVVTLAFQPAAVRVDVADDGAGFDPRHPVASPSTGTGLGLAAMSSRLAEVGGVLVVESTPGEGTAVSATVPLPAPDRPSAVAGQVRP</sequence>
<keyword evidence="10 20" id="KW-0418">Kinase</keyword>
<dbReference type="PIRSF" id="PIRSF037434">
    <property type="entry name" value="STHK_ChrS"/>
    <property type="match status" value="1"/>
</dbReference>
<evidence type="ECO:0000256" key="4">
    <source>
        <dbReference type="ARBA" id="ARBA00012438"/>
    </source>
</evidence>
<evidence type="ECO:0000256" key="18">
    <source>
        <dbReference type="SAM" id="Phobius"/>
    </source>
</evidence>
<comment type="caution">
    <text evidence="20">The sequence shown here is derived from an EMBL/GenBank/DDBJ whole genome shotgun (WGS) entry which is preliminary data.</text>
</comment>
<dbReference type="InterPro" id="IPR036890">
    <property type="entry name" value="HATPase_C_sf"/>
</dbReference>
<feature type="transmembrane region" description="Helical" evidence="18">
    <location>
        <begin position="74"/>
        <end position="93"/>
    </location>
</feature>
<dbReference type="InterPro" id="IPR017205">
    <property type="entry name" value="Sig_transdc_His_kinase_ChrS"/>
</dbReference>
<evidence type="ECO:0000256" key="12">
    <source>
        <dbReference type="ARBA" id="ARBA00023012"/>
    </source>
</evidence>
<dbReference type="SUPFAM" id="SSF55874">
    <property type="entry name" value="ATPase domain of HSP90 chaperone/DNA topoisomerase II/histidine kinase"/>
    <property type="match status" value="1"/>
</dbReference>
<comment type="subcellular location">
    <subcellularLocation>
        <location evidence="3">Cytoplasm</location>
    </subcellularLocation>
</comment>
<organism evidence="20 21">
    <name type="scientific">Catellatospora coxensis</name>
    <dbReference type="NCBI Taxonomy" id="310354"/>
    <lineage>
        <taxon>Bacteria</taxon>
        <taxon>Bacillati</taxon>
        <taxon>Actinomycetota</taxon>
        <taxon>Actinomycetes</taxon>
        <taxon>Micromonosporales</taxon>
        <taxon>Micromonosporaceae</taxon>
        <taxon>Catellatospora</taxon>
    </lineage>
</organism>
<keyword evidence="9" id="KW-0479">Metal-binding</keyword>
<dbReference type="AlphaFoldDB" id="A0A8J3KSQ4"/>
<evidence type="ECO:0000256" key="8">
    <source>
        <dbReference type="ARBA" id="ARBA00022679"/>
    </source>
</evidence>
<evidence type="ECO:0000256" key="2">
    <source>
        <dbReference type="ARBA" id="ARBA00001966"/>
    </source>
</evidence>
<dbReference type="Pfam" id="PF02518">
    <property type="entry name" value="HATPase_c"/>
    <property type="match status" value="1"/>
</dbReference>
<accession>A0A8J3KSQ4</accession>
<dbReference type="PRINTS" id="PR00344">
    <property type="entry name" value="BCTRLSENSOR"/>
</dbReference>
<dbReference type="Proteomes" id="UP000630887">
    <property type="component" value="Unassembled WGS sequence"/>
</dbReference>
<protein>
    <recommendedName>
        <fullName evidence="5">Oxygen sensor histidine kinase NreB</fullName>
        <ecNumber evidence="4">2.7.13.3</ecNumber>
    </recommendedName>
    <alternativeName>
        <fullName evidence="15">Nitrogen regulation protein B</fullName>
    </alternativeName>
</protein>
<dbReference type="GO" id="GO:0046872">
    <property type="term" value="F:metal ion binding"/>
    <property type="evidence" value="ECO:0007669"/>
    <property type="project" value="UniProtKB-KW"/>
</dbReference>
<evidence type="ECO:0000256" key="1">
    <source>
        <dbReference type="ARBA" id="ARBA00000085"/>
    </source>
</evidence>
<dbReference type="PANTHER" id="PTHR24421">
    <property type="entry name" value="NITRATE/NITRITE SENSOR PROTEIN NARX-RELATED"/>
    <property type="match status" value="1"/>
</dbReference>
<keyword evidence="16" id="KW-0175">Coiled coil</keyword>
<dbReference type="Gene3D" id="1.20.5.1930">
    <property type="match status" value="1"/>
</dbReference>
<dbReference type="Gene3D" id="3.30.565.10">
    <property type="entry name" value="Histidine kinase-like ATPase, C-terminal domain"/>
    <property type="match status" value="1"/>
</dbReference>
<dbReference type="Pfam" id="PF07730">
    <property type="entry name" value="HisKA_3"/>
    <property type="match status" value="1"/>
</dbReference>
<dbReference type="GO" id="GO:0051539">
    <property type="term" value="F:4 iron, 4 sulfur cluster binding"/>
    <property type="evidence" value="ECO:0007669"/>
    <property type="project" value="UniProtKB-KW"/>
</dbReference>
<keyword evidence="21" id="KW-1185">Reference proteome</keyword>
<evidence type="ECO:0000256" key="17">
    <source>
        <dbReference type="SAM" id="MobiDB-lite"/>
    </source>
</evidence>
<reference evidence="20 21" key="1">
    <citation type="submission" date="2021-01" db="EMBL/GenBank/DDBJ databases">
        <title>Whole genome shotgun sequence of Catellatospora coxensis NBRC 107359.</title>
        <authorList>
            <person name="Komaki H."/>
            <person name="Tamura T."/>
        </authorList>
    </citation>
    <scope>NUCLEOTIDE SEQUENCE [LARGE SCALE GENOMIC DNA]</scope>
    <source>
        <strain evidence="20 21">NBRC 107359</strain>
    </source>
</reference>
<feature type="transmembrane region" description="Helical" evidence="18">
    <location>
        <begin position="171"/>
        <end position="188"/>
    </location>
</feature>
<comment type="catalytic activity">
    <reaction evidence="1">
        <text>ATP + protein L-histidine = ADP + protein N-phospho-L-histidine.</text>
        <dbReference type="EC" id="2.7.13.3"/>
    </reaction>
</comment>
<gene>
    <name evidence="20" type="ORF">Cco03nite_46280</name>
</gene>
<evidence type="ECO:0000256" key="15">
    <source>
        <dbReference type="ARBA" id="ARBA00030800"/>
    </source>
</evidence>
<evidence type="ECO:0000256" key="13">
    <source>
        <dbReference type="ARBA" id="ARBA00023014"/>
    </source>
</evidence>
<feature type="transmembrane region" description="Helical" evidence="18">
    <location>
        <begin position="105"/>
        <end position="134"/>
    </location>
</feature>
<keyword evidence="18" id="KW-0472">Membrane</keyword>
<evidence type="ECO:0000256" key="16">
    <source>
        <dbReference type="SAM" id="Coils"/>
    </source>
</evidence>
<keyword evidence="6" id="KW-0004">4Fe-4S</keyword>
<name>A0A8J3KSQ4_9ACTN</name>
<dbReference type="CDD" id="cd16917">
    <property type="entry name" value="HATPase_UhpB-NarQ-NarX-like"/>
    <property type="match status" value="1"/>
</dbReference>
<dbReference type="EMBL" id="BONI01000040">
    <property type="protein sequence ID" value="GIG07928.1"/>
    <property type="molecule type" value="Genomic_DNA"/>
</dbReference>
<comment type="cofactor">
    <cofactor evidence="2">
        <name>[4Fe-4S] cluster</name>
        <dbReference type="ChEBI" id="CHEBI:49883"/>
    </cofactor>
</comment>
<dbReference type="GO" id="GO:0000155">
    <property type="term" value="F:phosphorelay sensor kinase activity"/>
    <property type="evidence" value="ECO:0007669"/>
    <property type="project" value="InterPro"/>
</dbReference>
<keyword evidence="12" id="KW-0902">Two-component regulatory system</keyword>
<evidence type="ECO:0000313" key="20">
    <source>
        <dbReference type="EMBL" id="GIG07928.1"/>
    </source>
</evidence>
<dbReference type="GO" id="GO:0046983">
    <property type="term" value="F:protein dimerization activity"/>
    <property type="evidence" value="ECO:0007669"/>
    <property type="project" value="InterPro"/>
</dbReference>
<evidence type="ECO:0000256" key="6">
    <source>
        <dbReference type="ARBA" id="ARBA00022485"/>
    </source>
</evidence>
<dbReference type="InterPro" id="IPR050482">
    <property type="entry name" value="Sensor_HK_TwoCompSys"/>
</dbReference>
<dbReference type="EC" id="2.7.13.3" evidence="4"/>
<evidence type="ECO:0000256" key="3">
    <source>
        <dbReference type="ARBA" id="ARBA00004496"/>
    </source>
</evidence>
<dbReference type="PROSITE" id="PS50109">
    <property type="entry name" value="HIS_KIN"/>
    <property type="match status" value="1"/>
</dbReference>
<dbReference type="GO" id="GO:0005737">
    <property type="term" value="C:cytoplasm"/>
    <property type="evidence" value="ECO:0007669"/>
    <property type="project" value="UniProtKB-SubCell"/>
</dbReference>
<dbReference type="InterPro" id="IPR011712">
    <property type="entry name" value="Sig_transdc_His_kin_sub3_dim/P"/>
</dbReference>
<evidence type="ECO:0000256" key="9">
    <source>
        <dbReference type="ARBA" id="ARBA00022723"/>
    </source>
</evidence>
<keyword evidence="13" id="KW-0411">Iron-sulfur</keyword>
<evidence type="ECO:0000256" key="14">
    <source>
        <dbReference type="ARBA" id="ARBA00024827"/>
    </source>
</evidence>
<evidence type="ECO:0000259" key="19">
    <source>
        <dbReference type="PROSITE" id="PS50109"/>
    </source>
</evidence>
<evidence type="ECO:0000256" key="10">
    <source>
        <dbReference type="ARBA" id="ARBA00022777"/>
    </source>
</evidence>
<evidence type="ECO:0000256" key="11">
    <source>
        <dbReference type="ARBA" id="ARBA00023004"/>
    </source>
</evidence>
<feature type="coiled-coil region" evidence="16">
    <location>
        <begin position="191"/>
        <end position="218"/>
    </location>
</feature>
<dbReference type="InterPro" id="IPR004358">
    <property type="entry name" value="Sig_transdc_His_kin-like_C"/>
</dbReference>
<dbReference type="PANTHER" id="PTHR24421:SF62">
    <property type="entry name" value="SENSORY TRANSDUCTION HISTIDINE KINASE"/>
    <property type="match status" value="1"/>
</dbReference>
<comment type="function">
    <text evidence="14">Member of the two-component regulatory system NreB/NreC involved in the control of dissimilatory nitrate/nitrite reduction in response to oxygen. NreB functions as a direct oxygen sensor histidine kinase which is autophosphorylated, in the absence of oxygen, probably at the conserved histidine residue, and transfers its phosphate group probably to a conserved aspartate residue of NreC. NreB/NreC activates the expression of the nitrate (narGHJI) and nitrite (nir) reductase operons, as well as the putative nitrate transporter gene narT.</text>
</comment>
<dbReference type="InterPro" id="IPR003594">
    <property type="entry name" value="HATPase_dom"/>
</dbReference>
<keyword evidence="11" id="KW-0408">Iron</keyword>
<evidence type="ECO:0000256" key="7">
    <source>
        <dbReference type="ARBA" id="ARBA00022490"/>
    </source>
</evidence>
<evidence type="ECO:0000256" key="5">
    <source>
        <dbReference type="ARBA" id="ARBA00017322"/>
    </source>
</evidence>
<feature type="domain" description="Histidine kinase" evidence="19">
    <location>
        <begin position="328"/>
        <end position="421"/>
    </location>
</feature>
<dbReference type="GO" id="GO:0016020">
    <property type="term" value="C:membrane"/>
    <property type="evidence" value="ECO:0007669"/>
    <property type="project" value="InterPro"/>
</dbReference>
<dbReference type="InterPro" id="IPR005467">
    <property type="entry name" value="His_kinase_dom"/>
</dbReference>
<proteinExistence type="predicted"/>
<dbReference type="SMART" id="SM00387">
    <property type="entry name" value="HATPase_c"/>
    <property type="match status" value="1"/>
</dbReference>